<evidence type="ECO:0000313" key="2">
    <source>
        <dbReference type="Proteomes" id="UP001165186"/>
    </source>
</evidence>
<keyword evidence="2" id="KW-1185">Reference proteome</keyword>
<proteinExistence type="predicted"/>
<organism evidence="1 2">
    <name type="scientific">Neofusicoccum parvum</name>
    <dbReference type="NCBI Taxonomy" id="310453"/>
    <lineage>
        <taxon>Eukaryota</taxon>
        <taxon>Fungi</taxon>
        <taxon>Dikarya</taxon>
        <taxon>Ascomycota</taxon>
        <taxon>Pezizomycotina</taxon>
        <taxon>Dothideomycetes</taxon>
        <taxon>Dothideomycetes incertae sedis</taxon>
        <taxon>Botryosphaeriales</taxon>
        <taxon>Botryosphaeriaceae</taxon>
        <taxon>Neofusicoccum</taxon>
    </lineage>
</organism>
<gene>
    <name evidence="1" type="primary">g7622</name>
    <name evidence="1" type="ORF">NpPPO83_00007622</name>
</gene>
<evidence type="ECO:0000313" key="1">
    <source>
        <dbReference type="EMBL" id="GME36697.1"/>
    </source>
</evidence>
<dbReference type="Proteomes" id="UP001165186">
    <property type="component" value="Unassembled WGS sequence"/>
</dbReference>
<reference evidence="1" key="1">
    <citation type="submission" date="2024-09" db="EMBL/GenBank/DDBJ databases">
        <title>Draft Genome Sequences of Neofusicoccum parvum.</title>
        <authorList>
            <person name="Ashida A."/>
            <person name="Camagna M."/>
            <person name="Tanaka A."/>
            <person name="Takemoto D."/>
        </authorList>
    </citation>
    <scope>NUCLEOTIDE SEQUENCE</scope>
    <source>
        <strain evidence="1">PPO83</strain>
    </source>
</reference>
<protein>
    <submittedName>
        <fullName evidence="1">Uncharacterized protein</fullName>
    </submittedName>
</protein>
<comment type="caution">
    <text evidence="1">The sequence shown here is derived from an EMBL/GenBank/DDBJ whole genome shotgun (WGS) entry which is preliminary data.</text>
</comment>
<name>A0ACB5SE78_9PEZI</name>
<sequence>MAAMETDRPIFQPQRTLSVAVIGAGASGLLLAYKLQRHFSALDLTVYERNPAVSGTWFENTYPGCACDVPAHCYTYSFEPKTDWSANYAGSDEIRQYFTYFCARHGLDKYIRLEHQVVAAKWEDKAAQWLVTVKDLRTGSETQTRAHVLISATGILNKWKWPAIDGLHSFKGKLLHSAAWDSSVDLEGKTVGLIGNGSSGIQVLPAITPMAKRVVHFIRQPTWIAPPVGEEYHRYTDGEKERFATDPKHHLELRRATEQRMNGKFETFLSGSAAQNLARQYVQASMQTKLADHELADRLVPDFPFGCRRPTPGTGYLEALREPNVHTVIGDIARVDEQGVVTADNVTQAVDVLICATGFDTSYRPSFPIVGSTGQSLSDAWATEVRGYLGLAVPGYPNFFTVLGPGCPVGNGPVLIAMEHQVGYVVRMLAKFQKEDARAFAVREEAAASFNAWADDFMRPTVWARDCRSWYKAGSASGRVVALWPGSTLHYIEAVREPRFEDWSWLPQPDANPWAFLGNGYSSAEKRPGGDPAWYIRSHDDSPLDPCLVRHTAPFDHNLPSPVLNNDRPTKQNG</sequence>
<dbReference type="EMBL" id="BSXG01000300">
    <property type="protein sequence ID" value="GME36697.1"/>
    <property type="molecule type" value="Genomic_DNA"/>
</dbReference>
<accession>A0ACB5SE78</accession>